<reference evidence="1 2" key="1">
    <citation type="submission" date="2018-09" db="EMBL/GenBank/DDBJ databases">
        <authorList>
            <person name="Petit M.-A."/>
            <person name="Lossouarn J."/>
        </authorList>
    </citation>
    <scope>NUCLEOTIDE SEQUENCE [LARGE SCALE GENOMIC DNA]</scope>
    <source>
        <strain evidence="1 2">L1-82</strain>
    </source>
</reference>
<dbReference type="RefSeq" id="WP_049938264.1">
    <property type="nucleotide sequence ID" value="NZ_GG692776.1"/>
</dbReference>
<protein>
    <submittedName>
        <fullName evidence="1">Uncharacterized protein</fullName>
    </submittedName>
</protein>
<evidence type="ECO:0000313" key="2">
    <source>
        <dbReference type="Proteomes" id="UP000294398"/>
    </source>
</evidence>
<dbReference type="EMBL" id="LR027880">
    <property type="protein sequence ID" value="VCV21460.1"/>
    <property type="molecule type" value="Genomic_DNA"/>
</dbReference>
<gene>
    <name evidence="1" type="ORF">RIL182_01332</name>
</gene>
<evidence type="ECO:0000313" key="1">
    <source>
        <dbReference type="EMBL" id="VCV21460.1"/>
    </source>
</evidence>
<dbReference type="Proteomes" id="UP000294398">
    <property type="component" value="Chromosome"/>
</dbReference>
<keyword evidence="2" id="KW-1185">Reference proteome</keyword>
<accession>A0AAQ2Z5W6</accession>
<dbReference type="AlphaFoldDB" id="A0AAQ2Z5W6"/>
<dbReference type="GeneID" id="61432601"/>
<name>A0AAQ2Z5W6_9FIRM</name>
<organism evidence="1 2">
    <name type="scientific">Roseburia intestinalis L1-82</name>
    <dbReference type="NCBI Taxonomy" id="536231"/>
    <lineage>
        <taxon>Bacteria</taxon>
        <taxon>Bacillati</taxon>
        <taxon>Bacillota</taxon>
        <taxon>Clostridia</taxon>
        <taxon>Lachnospirales</taxon>
        <taxon>Lachnospiraceae</taxon>
        <taxon>Roseburia</taxon>
    </lineage>
</organism>
<sequence>MDRMVIAGGYGICLFSADTLQDFLKREKIRKRKLLSLLQKDKELYLNTQREGIFIPLVGIDHYNYAIKLEGQDEPFDDQWVQKISYEGFNLEVKDGLWISAIEQLEPFEPKEYHIKEEEFYTTPGYFGSVEHYHSPWERWYKSETPDGICTIYTDIKYNVPAGKYLLSIKGYTRKEQQKFPTPNCGFFFSFTEVDSFEGFKNPRESDAYDFNLGSIK</sequence>
<proteinExistence type="predicted"/>